<dbReference type="SUPFAM" id="SSF52833">
    <property type="entry name" value="Thioredoxin-like"/>
    <property type="match status" value="1"/>
</dbReference>
<dbReference type="PROSITE" id="PS50405">
    <property type="entry name" value="GST_CTER"/>
    <property type="match status" value="1"/>
</dbReference>
<accession>A0A811JZR0</accession>
<evidence type="ECO:0000259" key="2">
    <source>
        <dbReference type="PROSITE" id="PS50405"/>
    </source>
</evidence>
<evidence type="ECO:0008006" key="5">
    <source>
        <dbReference type="Google" id="ProtNLM"/>
    </source>
</evidence>
<dbReference type="SUPFAM" id="SSF47616">
    <property type="entry name" value="GST C-terminal domain-like"/>
    <property type="match status" value="1"/>
</dbReference>
<dbReference type="InterPro" id="IPR040079">
    <property type="entry name" value="Glutathione_S-Trfase"/>
</dbReference>
<dbReference type="OrthoDB" id="414243at2759"/>
<dbReference type="InterPro" id="IPR004045">
    <property type="entry name" value="Glutathione_S-Trfase_N"/>
</dbReference>
<dbReference type="InterPro" id="IPR036249">
    <property type="entry name" value="Thioredoxin-like_sf"/>
</dbReference>
<dbReference type="Pfam" id="PF14497">
    <property type="entry name" value="GST_C_3"/>
    <property type="match status" value="1"/>
</dbReference>
<dbReference type="Pfam" id="PF02798">
    <property type="entry name" value="GST_N"/>
    <property type="match status" value="1"/>
</dbReference>
<dbReference type="CDD" id="cd03039">
    <property type="entry name" value="GST_N_Sigma_like"/>
    <property type="match status" value="1"/>
</dbReference>
<dbReference type="SFLD" id="SFLDS00019">
    <property type="entry name" value="Glutathione_Transferase_(cytos"/>
    <property type="match status" value="1"/>
</dbReference>
<dbReference type="PROSITE" id="PS50404">
    <property type="entry name" value="GST_NTER"/>
    <property type="match status" value="1"/>
</dbReference>
<feature type="domain" description="GST N-terminal" evidence="1">
    <location>
        <begin position="2"/>
        <end position="79"/>
    </location>
</feature>
<dbReference type="InterPro" id="IPR004046">
    <property type="entry name" value="GST_C"/>
</dbReference>
<keyword evidence="4" id="KW-1185">Reference proteome</keyword>
<evidence type="ECO:0000313" key="4">
    <source>
        <dbReference type="Proteomes" id="UP000614601"/>
    </source>
</evidence>
<dbReference type="PANTHER" id="PTHR11571">
    <property type="entry name" value="GLUTATHIONE S-TRANSFERASE"/>
    <property type="match status" value="1"/>
</dbReference>
<dbReference type="Proteomes" id="UP000614601">
    <property type="component" value="Unassembled WGS sequence"/>
</dbReference>
<comment type="caution">
    <text evidence="3">The sequence shown here is derived from an EMBL/GenBank/DDBJ whole genome shotgun (WGS) entry which is preliminary data.</text>
</comment>
<dbReference type="SFLD" id="SFLDG01205">
    <property type="entry name" value="AMPS.1"/>
    <property type="match status" value="1"/>
</dbReference>
<evidence type="ECO:0000313" key="3">
    <source>
        <dbReference type="EMBL" id="CAD5209092.1"/>
    </source>
</evidence>
<dbReference type="EMBL" id="CAJFDH010000002">
    <property type="protein sequence ID" value="CAD5209092.1"/>
    <property type="molecule type" value="Genomic_DNA"/>
</dbReference>
<dbReference type="CDD" id="cd03192">
    <property type="entry name" value="GST_C_Sigma_like"/>
    <property type="match status" value="1"/>
</dbReference>
<dbReference type="GO" id="GO:0004364">
    <property type="term" value="F:glutathione transferase activity"/>
    <property type="evidence" value="ECO:0007669"/>
    <property type="project" value="TreeGrafter"/>
</dbReference>
<dbReference type="Gene3D" id="1.20.1050.10">
    <property type="match status" value="1"/>
</dbReference>
<name>A0A811JZR0_9BILA</name>
<dbReference type="SFLD" id="SFLDG00363">
    <property type="entry name" value="AMPS_(cytGST):_Alpha-__Mu-__Pi"/>
    <property type="match status" value="1"/>
</dbReference>
<dbReference type="PANTHER" id="PTHR11571:SF260">
    <property type="entry name" value="GLUTATHIONE S-TRANSFERASE"/>
    <property type="match status" value="1"/>
</dbReference>
<feature type="domain" description="GST C-terminal" evidence="2">
    <location>
        <begin position="81"/>
        <end position="206"/>
    </location>
</feature>
<sequence>MPHYKLTYFGIRGLAEPIRCCLHYADIEFDDVRVKLEEWPAMKPTTSHGVLPLFEEDGELLTQSGAILRYVSKIAALNGKTEWEEAKADETYHFFHDNIVAGNAYVHDKSNIKKADDINKAYEIFVPVATKALDYYQNMLNKANNGYILASGLTYADLVVYSHLLTLRNCDAELVDKYPKLLEFIERIEGLPQLQKYFKSRPFSVN</sequence>
<dbReference type="Gene3D" id="3.40.30.10">
    <property type="entry name" value="Glutaredoxin"/>
    <property type="match status" value="1"/>
</dbReference>
<dbReference type="InterPro" id="IPR036282">
    <property type="entry name" value="Glutathione-S-Trfase_C_sf"/>
</dbReference>
<dbReference type="InterPro" id="IPR050213">
    <property type="entry name" value="GST_superfamily"/>
</dbReference>
<protein>
    <recommendedName>
        <fullName evidence="5">Glutathione transferase</fullName>
    </recommendedName>
</protein>
<dbReference type="EMBL" id="CAJFCW020000002">
    <property type="protein sequence ID" value="CAG9088451.1"/>
    <property type="molecule type" value="Genomic_DNA"/>
</dbReference>
<dbReference type="GO" id="GO:0006749">
    <property type="term" value="P:glutathione metabolic process"/>
    <property type="evidence" value="ECO:0007669"/>
    <property type="project" value="TreeGrafter"/>
</dbReference>
<organism evidence="3 4">
    <name type="scientific">Bursaphelenchus okinawaensis</name>
    <dbReference type="NCBI Taxonomy" id="465554"/>
    <lineage>
        <taxon>Eukaryota</taxon>
        <taxon>Metazoa</taxon>
        <taxon>Ecdysozoa</taxon>
        <taxon>Nematoda</taxon>
        <taxon>Chromadorea</taxon>
        <taxon>Rhabditida</taxon>
        <taxon>Tylenchina</taxon>
        <taxon>Tylenchomorpha</taxon>
        <taxon>Aphelenchoidea</taxon>
        <taxon>Aphelenchoididae</taxon>
        <taxon>Bursaphelenchus</taxon>
    </lineage>
</organism>
<proteinExistence type="predicted"/>
<dbReference type="InterPro" id="IPR010987">
    <property type="entry name" value="Glutathione-S-Trfase_C-like"/>
</dbReference>
<reference evidence="3" key="1">
    <citation type="submission" date="2020-09" db="EMBL/GenBank/DDBJ databases">
        <authorList>
            <person name="Kikuchi T."/>
        </authorList>
    </citation>
    <scope>NUCLEOTIDE SEQUENCE</scope>
    <source>
        <strain evidence="3">SH1</strain>
    </source>
</reference>
<gene>
    <name evidence="3" type="ORF">BOKJ2_LOCUS2507</name>
</gene>
<dbReference type="AlphaFoldDB" id="A0A811JZR0"/>
<evidence type="ECO:0000259" key="1">
    <source>
        <dbReference type="PROSITE" id="PS50404"/>
    </source>
</evidence>
<dbReference type="Proteomes" id="UP000783686">
    <property type="component" value="Unassembled WGS sequence"/>
</dbReference>